<reference evidence="2" key="1">
    <citation type="journal article" date="2014" name="Int. J. Syst. Evol. Microbiol.">
        <title>Complete genome of a new Firmicutes species belonging to the dominant human colonic microbiota ('Ruminococcus bicirculans') reveals two chromosomes and a selective capacity to utilize plant glucans.</title>
        <authorList>
            <consortium name="NISC Comparative Sequencing Program"/>
            <person name="Wegmann U."/>
            <person name="Louis P."/>
            <person name="Goesmann A."/>
            <person name="Henrissat B."/>
            <person name="Duncan S.H."/>
            <person name="Flint H.J."/>
        </authorList>
    </citation>
    <scope>NUCLEOTIDE SEQUENCE</scope>
    <source>
        <strain evidence="2">NBRC 107710</strain>
    </source>
</reference>
<dbReference type="Proteomes" id="UP001156881">
    <property type="component" value="Unassembled WGS sequence"/>
</dbReference>
<gene>
    <name evidence="2" type="ORF">GCM10007884_46790</name>
    <name evidence="3" type="ORF">GGR33_004451</name>
</gene>
<dbReference type="AlphaFoldDB" id="A0A7W6F8Y7"/>
<evidence type="ECO:0000313" key="4">
    <source>
        <dbReference type="Proteomes" id="UP000517759"/>
    </source>
</evidence>
<feature type="compositionally biased region" description="Basic residues" evidence="1">
    <location>
        <begin position="79"/>
        <end position="90"/>
    </location>
</feature>
<reference evidence="2" key="4">
    <citation type="submission" date="2023-01" db="EMBL/GenBank/DDBJ databases">
        <title>Draft genome sequence of Methylobacterium brachythecii strain NBRC 107710.</title>
        <authorList>
            <person name="Sun Q."/>
            <person name="Mori K."/>
        </authorList>
    </citation>
    <scope>NUCLEOTIDE SEQUENCE</scope>
    <source>
        <strain evidence="2">NBRC 107710</strain>
    </source>
</reference>
<organism evidence="3 4">
    <name type="scientific">Methylobacterium brachythecii</name>
    <dbReference type="NCBI Taxonomy" id="1176177"/>
    <lineage>
        <taxon>Bacteria</taxon>
        <taxon>Pseudomonadati</taxon>
        <taxon>Pseudomonadota</taxon>
        <taxon>Alphaproteobacteria</taxon>
        <taxon>Hyphomicrobiales</taxon>
        <taxon>Methylobacteriaceae</taxon>
        <taxon>Methylobacterium</taxon>
    </lineage>
</organism>
<proteinExistence type="predicted"/>
<evidence type="ECO:0000256" key="1">
    <source>
        <dbReference type="SAM" id="MobiDB-lite"/>
    </source>
</evidence>
<sequence>MPTITTLAETLVRFAKPGMTAKELLAAVREQHPESTKKEVVRAAFYALTEGHPIDPERARELHGFAIGARASDEDGPIKRGKLRKKKHAKTDREAPVG</sequence>
<reference evidence="5" key="2">
    <citation type="journal article" date="2019" name="Int. J. Syst. Evol. Microbiol.">
        <title>The Global Catalogue of Microorganisms (GCM) 10K type strain sequencing project: providing services to taxonomists for standard genome sequencing and annotation.</title>
        <authorList>
            <consortium name="The Broad Institute Genomics Platform"/>
            <consortium name="The Broad Institute Genome Sequencing Center for Infectious Disease"/>
            <person name="Wu L."/>
            <person name="Ma J."/>
        </authorList>
    </citation>
    <scope>NUCLEOTIDE SEQUENCE [LARGE SCALE GENOMIC DNA]</scope>
    <source>
        <strain evidence="5">NBRC 107710</strain>
    </source>
</reference>
<keyword evidence="5" id="KW-1185">Reference proteome</keyword>
<dbReference type="EMBL" id="JACIDN010000009">
    <property type="protein sequence ID" value="MBB3904925.1"/>
    <property type="molecule type" value="Genomic_DNA"/>
</dbReference>
<accession>A0A7W6F8Y7</accession>
<dbReference type="Proteomes" id="UP000517759">
    <property type="component" value="Unassembled WGS sequence"/>
</dbReference>
<name>A0A7W6F8Y7_9HYPH</name>
<evidence type="ECO:0000313" key="3">
    <source>
        <dbReference type="EMBL" id="MBB3904925.1"/>
    </source>
</evidence>
<evidence type="ECO:0000313" key="5">
    <source>
        <dbReference type="Proteomes" id="UP001156881"/>
    </source>
</evidence>
<reference evidence="3 4" key="3">
    <citation type="submission" date="2020-08" db="EMBL/GenBank/DDBJ databases">
        <title>Genomic Encyclopedia of Type Strains, Phase IV (KMG-IV): sequencing the most valuable type-strain genomes for metagenomic binning, comparative biology and taxonomic classification.</title>
        <authorList>
            <person name="Goeker M."/>
        </authorList>
    </citation>
    <scope>NUCLEOTIDE SEQUENCE [LARGE SCALE GENOMIC DNA]</scope>
    <source>
        <strain evidence="3 4">DSM 24105</strain>
    </source>
</reference>
<feature type="region of interest" description="Disordered" evidence="1">
    <location>
        <begin position="70"/>
        <end position="98"/>
    </location>
</feature>
<evidence type="ECO:0000313" key="2">
    <source>
        <dbReference type="EMBL" id="GLS46685.1"/>
    </source>
</evidence>
<protein>
    <submittedName>
        <fullName evidence="3">Uncharacterized protein</fullName>
    </submittedName>
</protein>
<comment type="caution">
    <text evidence="3">The sequence shown here is derived from an EMBL/GenBank/DDBJ whole genome shotgun (WGS) entry which is preliminary data.</text>
</comment>
<dbReference type="EMBL" id="BSPG01000049">
    <property type="protein sequence ID" value="GLS46685.1"/>
    <property type="molecule type" value="Genomic_DNA"/>
</dbReference>
<dbReference type="RefSeq" id="WP_246413366.1">
    <property type="nucleotide sequence ID" value="NZ_BSPG01000049.1"/>
</dbReference>